<keyword evidence="2" id="KW-1185">Reference proteome</keyword>
<dbReference type="EMBL" id="JBBPBN010000020">
    <property type="protein sequence ID" value="KAK9017068.1"/>
    <property type="molecule type" value="Genomic_DNA"/>
</dbReference>
<reference evidence="1 2" key="1">
    <citation type="journal article" date="2024" name="G3 (Bethesda)">
        <title>Genome assembly of Hibiscus sabdariffa L. provides insights into metabolisms of medicinal natural products.</title>
        <authorList>
            <person name="Kim T."/>
        </authorList>
    </citation>
    <scope>NUCLEOTIDE SEQUENCE [LARGE SCALE GENOMIC DNA]</scope>
    <source>
        <strain evidence="1">TK-2024</strain>
        <tissue evidence="1">Old leaves</tissue>
    </source>
</reference>
<name>A0ABR2RVU4_9ROSI</name>
<sequence length="176" mass="20469">MLSLWFPSYQPLKHTLSLSSFQTSLKPCSVVVLKEWSSPFERHRQSTREVCSGREYGRRPAAMGRRFGRDSHWCDLGLPDYMGFSQEMVRKGISSRTNFWVFQLNPHSYQVAGLWRFQFFGGFSWIMYHGKNDQKQVFGYPKNYVNVMRIVDGDIGLEKAYSLTPDSGFLKSGYHV</sequence>
<dbReference type="Proteomes" id="UP001396334">
    <property type="component" value="Unassembled WGS sequence"/>
</dbReference>
<evidence type="ECO:0000313" key="2">
    <source>
        <dbReference type="Proteomes" id="UP001396334"/>
    </source>
</evidence>
<gene>
    <name evidence="1" type="ORF">V6N11_079554</name>
</gene>
<accession>A0ABR2RVU4</accession>
<comment type="caution">
    <text evidence="1">The sequence shown here is derived from an EMBL/GenBank/DDBJ whole genome shotgun (WGS) entry which is preliminary data.</text>
</comment>
<organism evidence="1 2">
    <name type="scientific">Hibiscus sabdariffa</name>
    <name type="common">roselle</name>
    <dbReference type="NCBI Taxonomy" id="183260"/>
    <lineage>
        <taxon>Eukaryota</taxon>
        <taxon>Viridiplantae</taxon>
        <taxon>Streptophyta</taxon>
        <taxon>Embryophyta</taxon>
        <taxon>Tracheophyta</taxon>
        <taxon>Spermatophyta</taxon>
        <taxon>Magnoliopsida</taxon>
        <taxon>eudicotyledons</taxon>
        <taxon>Gunneridae</taxon>
        <taxon>Pentapetalae</taxon>
        <taxon>rosids</taxon>
        <taxon>malvids</taxon>
        <taxon>Malvales</taxon>
        <taxon>Malvaceae</taxon>
        <taxon>Malvoideae</taxon>
        <taxon>Hibiscus</taxon>
    </lineage>
</organism>
<evidence type="ECO:0000313" key="1">
    <source>
        <dbReference type="EMBL" id="KAK9017068.1"/>
    </source>
</evidence>
<proteinExistence type="predicted"/>
<protein>
    <submittedName>
        <fullName evidence="1">Uncharacterized protein</fullName>
    </submittedName>
</protein>